<evidence type="ECO:0000313" key="2">
    <source>
        <dbReference type="EMBL" id="VGM95321.1"/>
    </source>
</evidence>
<reference evidence="2" key="1">
    <citation type="submission" date="2019-03" db="EMBL/GenBank/DDBJ databases">
        <authorList>
            <consortium name="Pathogen Informatics"/>
        </authorList>
    </citation>
    <scope>NUCLEOTIDE SEQUENCE</scope>
    <source>
        <strain evidence="2">Unknown</strain>
    </source>
</reference>
<sequence length="67" mass="7416">MLQNIITFIQNALLAAVDFAVIGGVFLFSLFAFCITSLGFVLATLMARGKEDEVIDVKADRVWFSEK</sequence>
<dbReference type="EMBL" id="CAAHDN010000007">
    <property type="protein sequence ID" value="VGM95321.1"/>
    <property type="molecule type" value="Genomic_DNA"/>
</dbReference>
<proteinExistence type="predicted"/>
<accession>A0A486XAY0</accession>
<feature type="transmembrane region" description="Helical" evidence="1">
    <location>
        <begin position="20"/>
        <end position="43"/>
    </location>
</feature>
<keyword evidence="1" id="KW-0472">Membrane</keyword>
<dbReference type="AlphaFoldDB" id="A0A486XAY0"/>
<keyword evidence="1" id="KW-0812">Transmembrane</keyword>
<keyword evidence="1" id="KW-1133">Transmembrane helix</keyword>
<name>A0A486XAY0_9PAST</name>
<protein>
    <submittedName>
        <fullName evidence="2">Uncharacterized protein</fullName>
    </submittedName>
</protein>
<evidence type="ECO:0000256" key="1">
    <source>
        <dbReference type="SAM" id="Phobius"/>
    </source>
</evidence>
<organism evidence="2">
    <name type="scientific">uncultured Avibacterium sp</name>
    <dbReference type="NCBI Taxonomy" id="1936169"/>
    <lineage>
        <taxon>Bacteria</taxon>
        <taxon>Pseudomonadati</taxon>
        <taxon>Pseudomonadota</taxon>
        <taxon>Gammaproteobacteria</taxon>
        <taxon>Pasteurellales</taxon>
        <taxon>Pasteurellaceae</taxon>
        <taxon>Avibacterium</taxon>
        <taxon>environmental samples</taxon>
    </lineage>
</organism>
<gene>
    <name evidence="2" type="ORF">NCTC4101_00684</name>
</gene>